<comment type="similarity">
    <text evidence="4">Belongs to the clathrin light chain family.</text>
</comment>
<keyword evidence="5" id="KW-0472">Membrane</keyword>
<protein>
    <submittedName>
        <fullName evidence="9">Uncharacterized protein</fullName>
    </submittedName>
</protein>
<comment type="subcellular location">
    <subcellularLocation>
        <location evidence="2">Cytoplasmic vesicle membrane</location>
        <topology evidence="2">Peripheral membrane protein</topology>
        <orientation evidence="2">Cytoplasmic side</orientation>
    </subcellularLocation>
    <subcellularLocation>
        <location evidence="3">Membrane</location>
        <location evidence="3">Coated pit</location>
        <topology evidence="3">Peripheral membrane protein</topology>
        <orientation evidence="3">Cytoplasmic side</orientation>
    </subcellularLocation>
</comment>
<comment type="caution">
    <text evidence="9">The sequence shown here is derived from an EMBL/GenBank/DDBJ whole genome shotgun (WGS) entry which is preliminary data.</text>
</comment>
<evidence type="ECO:0000256" key="5">
    <source>
        <dbReference type="ARBA" id="ARBA00023136"/>
    </source>
</evidence>
<evidence type="ECO:0000313" key="10">
    <source>
        <dbReference type="Proteomes" id="UP001141253"/>
    </source>
</evidence>
<reference evidence="9" key="2">
    <citation type="journal article" date="2023" name="Int. J. Mol. Sci.">
        <title>De Novo Assembly and Annotation of 11 Diverse Shrub Willow (Salix) Genomes Reveals Novel Gene Organization in Sex-Linked Regions.</title>
        <authorList>
            <person name="Hyden B."/>
            <person name="Feng K."/>
            <person name="Yates T.B."/>
            <person name="Jawdy S."/>
            <person name="Cereghino C."/>
            <person name="Smart L.B."/>
            <person name="Muchero W."/>
        </authorList>
    </citation>
    <scope>NUCLEOTIDE SEQUENCE</scope>
    <source>
        <tissue evidence="9">Shoot tip</tissue>
    </source>
</reference>
<keyword evidence="10" id="KW-1185">Reference proteome</keyword>
<name>A0ABQ9B239_9ROSI</name>
<keyword evidence="8" id="KW-0732">Signal</keyword>
<keyword evidence="6" id="KW-0168">Coated pit</keyword>
<comment type="function">
    <text evidence="1">Clathrin is the major protein of the polyhedral coat of coated pits and vesicles.</text>
</comment>
<evidence type="ECO:0000256" key="2">
    <source>
        <dbReference type="ARBA" id="ARBA00004180"/>
    </source>
</evidence>
<feature type="chain" id="PRO_5045475432" evidence="8">
    <location>
        <begin position="21"/>
        <end position="337"/>
    </location>
</feature>
<proteinExistence type="inferred from homology"/>
<evidence type="ECO:0000256" key="4">
    <source>
        <dbReference type="ARBA" id="ARBA00005263"/>
    </source>
</evidence>
<evidence type="ECO:0000256" key="1">
    <source>
        <dbReference type="ARBA" id="ARBA00003913"/>
    </source>
</evidence>
<keyword evidence="7" id="KW-0968">Cytoplasmic vesicle</keyword>
<reference evidence="9" key="1">
    <citation type="submission" date="2022-10" db="EMBL/GenBank/DDBJ databases">
        <authorList>
            <person name="Hyden B.L."/>
            <person name="Feng K."/>
            <person name="Yates T."/>
            <person name="Jawdy S."/>
            <person name="Smart L.B."/>
            <person name="Muchero W."/>
        </authorList>
    </citation>
    <scope>NUCLEOTIDE SEQUENCE</scope>
    <source>
        <tissue evidence="9">Shoot tip</tissue>
    </source>
</reference>
<gene>
    <name evidence="9" type="ORF">OIU77_001244</name>
</gene>
<evidence type="ECO:0000256" key="8">
    <source>
        <dbReference type="SAM" id="SignalP"/>
    </source>
</evidence>
<feature type="signal peptide" evidence="8">
    <location>
        <begin position="1"/>
        <end position="20"/>
    </location>
</feature>
<evidence type="ECO:0000256" key="6">
    <source>
        <dbReference type="ARBA" id="ARBA00023176"/>
    </source>
</evidence>
<dbReference type="EMBL" id="JAPFFI010000013">
    <property type="protein sequence ID" value="KAJ6370698.1"/>
    <property type="molecule type" value="Genomic_DNA"/>
</dbReference>
<dbReference type="PANTHER" id="PTHR10639">
    <property type="entry name" value="CLATHRIN LIGHT CHAIN"/>
    <property type="match status" value="1"/>
</dbReference>
<evidence type="ECO:0000313" key="9">
    <source>
        <dbReference type="EMBL" id="KAJ6370698.1"/>
    </source>
</evidence>
<dbReference type="Proteomes" id="UP001141253">
    <property type="component" value="Chromosome 17"/>
</dbReference>
<dbReference type="InterPro" id="IPR000996">
    <property type="entry name" value="Clathrin_L-chain"/>
</dbReference>
<organism evidence="9 10">
    <name type="scientific">Salix suchowensis</name>
    <dbReference type="NCBI Taxonomy" id="1278906"/>
    <lineage>
        <taxon>Eukaryota</taxon>
        <taxon>Viridiplantae</taxon>
        <taxon>Streptophyta</taxon>
        <taxon>Embryophyta</taxon>
        <taxon>Tracheophyta</taxon>
        <taxon>Spermatophyta</taxon>
        <taxon>Magnoliopsida</taxon>
        <taxon>eudicotyledons</taxon>
        <taxon>Gunneridae</taxon>
        <taxon>Pentapetalae</taxon>
        <taxon>rosids</taxon>
        <taxon>fabids</taxon>
        <taxon>Malpighiales</taxon>
        <taxon>Salicaceae</taxon>
        <taxon>Saliceae</taxon>
        <taxon>Salix</taxon>
    </lineage>
</organism>
<evidence type="ECO:0000256" key="3">
    <source>
        <dbReference type="ARBA" id="ARBA00004277"/>
    </source>
</evidence>
<evidence type="ECO:0000256" key="7">
    <source>
        <dbReference type="ARBA" id="ARBA00023329"/>
    </source>
</evidence>
<accession>A0ABQ9B239</accession>
<dbReference type="PANTHER" id="PTHR10639:SF7">
    <property type="entry name" value="CLATHRIN LIGHT CHAIN"/>
    <property type="match status" value="1"/>
</dbReference>
<sequence length="337" mass="36298">MDIVVAVILYVAFTTTSNHASFDEVDDESYSNFSSYPTASAAPGEFSAGDVSVDHASVSTEVFGFGSDAVPNYSHQSPFRSVHADNGNGSNEYNGADDGFFVSDGPIHPPPTEMEPEEGFALREWRRLDIFSLTSNHSSFDEVDEESYSNFSSYPTVAAAPGEFSAGDVSVDHASASTEVFGFESDVVPNSLIRVRSGRYMLTTGMTSNHASFDEVDDESYSNFSSYPTASAAPGEFSAGDVSVDHASVSTEVFGFGSDAVPNYSHQSPFRSVHADNGNGSNEYNGADDGFFVSDGPIHPPPTEMEPEEGFALREWRRLDIFSLVNLIVLFPFRSAG</sequence>